<feature type="transmembrane region" description="Helical" evidence="7">
    <location>
        <begin position="217"/>
        <end position="239"/>
    </location>
</feature>
<evidence type="ECO:0000256" key="6">
    <source>
        <dbReference type="ARBA" id="ARBA00023136"/>
    </source>
</evidence>
<sequence>MVTTALPGKPPAKPERTRGTKAQIGATGPVRGIGIVAVWVLVVFNLGVFAWVLLTSLREHRDIFATPWGLPVIPAWENFRTALLEGEFGIAALNTAVMTIGGSVTLVVLCAPAAFVLARSTRKISGTMMATFAVGIGLPVQVIIIPLFVLLEKFALVDTLFGLYLALVGAGIPFTVILLAGFMRSLPVELEEAAALDGCSALRSFWQIMLPLARSGIITVLILNAISIWNETFLALVLIQDTEKQVLPVALLNFIARQQFNGSDYGGLFAGVVVLVLPMVLLYLWLGSRIIEGMTLGASK</sequence>
<evidence type="ECO:0000259" key="9">
    <source>
        <dbReference type="PROSITE" id="PS50928"/>
    </source>
</evidence>
<evidence type="ECO:0000256" key="1">
    <source>
        <dbReference type="ARBA" id="ARBA00004651"/>
    </source>
</evidence>
<comment type="subcellular location">
    <subcellularLocation>
        <location evidence="1 7">Cell membrane</location>
        <topology evidence="1 7">Multi-pass membrane protein</topology>
    </subcellularLocation>
</comment>
<dbReference type="RefSeq" id="WP_130451398.1">
    <property type="nucleotide sequence ID" value="NZ_SHLA01000001.1"/>
</dbReference>
<feature type="transmembrane region" description="Helical" evidence="7">
    <location>
        <begin position="265"/>
        <end position="286"/>
    </location>
</feature>
<comment type="similarity">
    <text evidence="7">Belongs to the binding-protein-dependent transport system permease family.</text>
</comment>
<feature type="region of interest" description="Disordered" evidence="8">
    <location>
        <begin position="1"/>
        <end position="23"/>
    </location>
</feature>
<feature type="domain" description="ABC transmembrane type-1" evidence="9">
    <location>
        <begin position="92"/>
        <end position="286"/>
    </location>
</feature>
<dbReference type="OrthoDB" id="3521657at2"/>
<proteinExistence type="inferred from homology"/>
<dbReference type="EMBL" id="SHLA01000001">
    <property type="protein sequence ID" value="RZU62885.1"/>
    <property type="molecule type" value="Genomic_DNA"/>
</dbReference>
<feature type="transmembrane region" description="Helical" evidence="7">
    <location>
        <begin position="33"/>
        <end position="54"/>
    </location>
</feature>
<feature type="transmembrane region" description="Helical" evidence="7">
    <location>
        <begin position="129"/>
        <end position="149"/>
    </location>
</feature>
<comment type="caution">
    <text evidence="10">The sequence shown here is derived from an EMBL/GenBank/DDBJ whole genome shotgun (WGS) entry which is preliminary data.</text>
</comment>
<dbReference type="AlphaFoldDB" id="A0A4Q8AGK6"/>
<evidence type="ECO:0000256" key="5">
    <source>
        <dbReference type="ARBA" id="ARBA00022989"/>
    </source>
</evidence>
<evidence type="ECO:0000256" key="2">
    <source>
        <dbReference type="ARBA" id="ARBA00022448"/>
    </source>
</evidence>
<accession>A0A4Q8AGK6</accession>
<evidence type="ECO:0000313" key="10">
    <source>
        <dbReference type="EMBL" id="RZU62885.1"/>
    </source>
</evidence>
<gene>
    <name evidence="10" type="ORF">EV380_2490</name>
</gene>
<dbReference type="GO" id="GO:0055085">
    <property type="term" value="P:transmembrane transport"/>
    <property type="evidence" value="ECO:0007669"/>
    <property type="project" value="InterPro"/>
</dbReference>
<dbReference type="PROSITE" id="PS50928">
    <property type="entry name" value="ABC_TM1"/>
    <property type="match status" value="1"/>
</dbReference>
<dbReference type="GO" id="GO:0005886">
    <property type="term" value="C:plasma membrane"/>
    <property type="evidence" value="ECO:0007669"/>
    <property type="project" value="UniProtKB-SubCell"/>
</dbReference>
<dbReference type="PANTHER" id="PTHR32243">
    <property type="entry name" value="MALTOSE TRANSPORT SYSTEM PERMEASE-RELATED"/>
    <property type="match status" value="1"/>
</dbReference>
<keyword evidence="11" id="KW-1185">Reference proteome</keyword>
<dbReference type="SUPFAM" id="SSF161098">
    <property type="entry name" value="MetI-like"/>
    <property type="match status" value="1"/>
</dbReference>
<keyword evidence="6 7" id="KW-0472">Membrane</keyword>
<evidence type="ECO:0000313" key="11">
    <source>
        <dbReference type="Proteomes" id="UP000292685"/>
    </source>
</evidence>
<keyword evidence="3" id="KW-1003">Cell membrane</keyword>
<name>A0A4Q8AGK6_9MICC</name>
<dbReference type="Proteomes" id="UP000292685">
    <property type="component" value="Unassembled WGS sequence"/>
</dbReference>
<dbReference type="InterPro" id="IPR035906">
    <property type="entry name" value="MetI-like_sf"/>
</dbReference>
<evidence type="ECO:0000256" key="7">
    <source>
        <dbReference type="RuleBase" id="RU363032"/>
    </source>
</evidence>
<evidence type="ECO:0000256" key="3">
    <source>
        <dbReference type="ARBA" id="ARBA00022475"/>
    </source>
</evidence>
<feature type="transmembrane region" description="Helical" evidence="7">
    <location>
        <begin position="161"/>
        <end position="182"/>
    </location>
</feature>
<dbReference type="Pfam" id="PF00528">
    <property type="entry name" value="BPD_transp_1"/>
    <property type="match status" value="1"/>
</dbReference>
<protein>
    <submittedName>
        <fullName evidence="10">Carbohydrate ABC transporter membrane protein 2 (CUT1 family)</fullName>
    </submittedName>
</protein>
<dbReference type="InterPro" id="IPR000515">
    <property type="entry name" value="MetI-like"/>
</dbReference>
<keyword evidence="2 7" id="KW-0813">Transport</keyword>
<evidence type="ECO:0000256" key="4">
    <source>
        <dbReference type="ARBA" id="ARBA00022692"/>
    </source>
</evidence>
<dbReference type="InterPro" id="IPR050901">
    <property type="entry name" value="BP-dep_ABC_trans_perm"/>
</dbReference>
<keyword evidence="4 7" id="KW-0812">Transmembrane</keyword>
<dbReference type="PANTHER" id="PTHR32243:SF24">
    <property type="entry name" value="DIACETYLCHITOBIOSE UPTAKE SYSTEM PERMEASE PROTEIN NGCG"/>
    <property type="match status" value="1"/>
</dbReference>
<feature type="transmembrane region" description="Helical" evidence="7">
    <location>
        <begin position="88"/>
        <end position="117"/>
    </location>
</feature>
<keyword evidence="5 7" id="KW-1133">Transmembrane helix</keyword>
<dbReference type="CDD" id="cd06261">
    <property type="entry name" value="TM_PBP2"/>
    <property type="match status" value="1"/>
</dbReference>
<evidence type="ECO:0000256" key="8">
    <source>
        <dbReference type="SAM" id="MobiDB-lite"/>
    </source>
</evidence>
<dbReference type="Gene3D" id="1.10.3720.10">
    <property type="entry name" value="MetI-like"/>
    <property type="match status" value="1"/>
</dbReference>
<reference evidence="10 11" key="1">
    <citation type="submission" date="2019-02" db="EMBL/GenBank/DDBJ databases">
        <title>Sequencing the genomes of 1000 actinobacteria strains.</title>
        <authorList>
            <person name="Klenk H.-P."/>
        </authorList>
    </citation>
    <scope>NUCLEOTIDE SEQUENCE [LARGE SCALE GENOMIC DNA]</scope>
    <source>
        <strain evidence="10 11">DSM 17364</strain>
    </source>
</reference>
<organism evidence="10 11">
    <name type="scientific">Zhihengliuella halotolerans</name>
    <dbReference type="NCBI Taxonomy" id="370736"/>
    <lineage>
        <taxon>Bacteria</taxon>
        <taxon>Bacillati</taxon>
        <taxon>Actinomycetota</taxon>
        <taxon>Actinomycetes</taxon>
        <taxon>Micrococcales</taxon>
        <taxon>Micrococcaceae</taxon>
        <taxon>Zhihengliuella</taxon>
    </lineage>
</organism>